<evidence type="ECO:0000256" key="3">
    <source>
        <dbReference type="ARBA" id="ARBA00023163"/>
    </source>
</evidence>
<dbReference type="InterPro" id="IPR009057">
    <property type="entry name" value="Homeodomain-like_sf"/>
</dbReference>
<dbReference type="InterPro" id="IPR018060">
    <property type="entry name" value="HTH_AraC"/>
</dbReference>
<keyword evidence="2" id="KW-0238">DNA-binding</keyword>
<comment type="caution">
    <text evidence="5">The sequence shown here is derived from an EMBL/GenBank/DDBJ whole genome shotgun (WGS) entry which is preliminary data.</text>
</comment>
<dbReference type="Pfam" id="PF12833">
    <property type="entry name" value="HTH_18"/>
    <property type="match status" value="1"/>
</dbReference>
<evidence type="ECO:0000256" key="2">
    <source>
        <dbReference type="ARBA" id="ARBA00023125"/>
    </source>
</evidence>
<organism evidence="5 6">
    <name type="scientific">Vibrio lentus</name>
    <dbReference type="NCBI Taxonomy" id="136468"/>
    <lineage>
        <taxon>Bacteria</taxon>
        <taxon>Pseudomonadati</taxon>
        <taxon>Pseudomonadota</taxon>
        <taxon>Gammaproteobacteria</taxon>
        <taxon>Vibrionales</taxon>
        <taxon>Vibrionaceae</taxon>
        <taxon>Vibrio</taxon>
    </lineage>
</organism>
<dbReference type="PANTHER" id="PTHR47894">
    <property type="entry name" value="HTH-TYPE TRANSCRIPTIONAL REGULATOR GADX"/>
    <property type="match status" value="1"/>
</dbReference>
<dbReference type="Proteomes" id="UP000235778">
    <property type="component" value="Unassembled WGS sequence"/>
</dbReference>
<dbReference type="Gene3D" id="1.10.10.60">
    <property type="entry name" value="Homeodomain-like"/>
    <property type="match status" value="1"/>
</dbReference>
<dbReference type="SUPFAM" id="SSF46689">
    <property type="entry name" value="Homeodomain-like"/>
    <property type="match status" value="1"/>
</dbReference>
<dbReference type="RefSeq" id="WP_102267549.1">
    <property type="nucleotide sequence ID" value="NZ_MCSH01000127.1"/>
</dbReference>
<dbReference type="PRINTS" id="PR00032">
    <property type="entry name" value="HTHARAC"/>
</dbReference>
<dbReference type="AlphaFoldDB" id="A0A2N7BQY7"/>
<dbReference type="PROSITE" id="PS01124">
    <property type="entry name" value="HTH_ARAC_FAMILY_2"/>
    <property type="match status" value="1"/>
</dbReference>
<evidence type="ECO:0000256" key="1">
    <source>
        <dbReference type="ARBA" id="ARBA00023015"/>
    </source>
</evidence>
<evidence type="ECO:0000313" key="5">
    <source>
        <dbReference type="EMBL" id="PME61412.1"/>
    </source>
</evidence>
<protein>
    <submittedName>
        <fullName evidence="5">AraC family transcriptional regulator</fullName>
    </submittedName>
</protein>
<keyword evidence="1" id="KW-0805">Transcription regulation</keyword>
<dbReference type="EMBL" id="MCSI01000135">
    <property type="protein sequence ID" value="PME61412.1"/>
    <property type="molecule type" value="Genomic_DNA"/>
</dbReference>
<sequence>MNHQYQVTIFRAEQLQKLRNVRILSPSIIQIITGSKRLFWKDSAAELSHSELLLCEASASLSFENMPHKGRFLSRVFSFQFQPSQAMLDLSEERSNDLGLPKVQADRSLQDSLNALFSFDRQSMSKETQQFWLQGLYQQLVEKGVLHRLFVSANVSFSQKLSHYLSHSPEEKHPLESVAERFAMSRATLIRKLKLEGMQYREVLAEVRLSHALYLMQNGQQNVAMLAQSCGYQSEGRFSQRFKGKFGLSPSEYIKTVVSNTVASNKVATP</sequence>
<keyword evidence="3" id="KW-0804">Transcription</keyword>
<dbReference type="PANTHER" id="PTHR47894:SF4">
    <property type="entry name" value="HTH-TYPE TRANSCRIPTIONAL REGULATOR GADX"/>
    <property type="match status" value="1"/>
</dbReference>
<dbReference type="SMART" id="SM00342">
    <property type="entry name" value="HTH_ARAC"/>
    <property type="match status" value="1"/>
</dbReference>
<dbReference type="InterPro" id="IPR020449">
    <property type="entry name" value="Tscrpt_reg_AraC-type_HTH"/>
</dbReference>
<proteinExistence type="predicted"/>
<evidence type="ECO:0000313" key="6">
    <source>
        <dbReference type="Proteomes" id="UP000235778"/>
    </source>
</evidence>
<name>A0A2N7BQY7_9VIBR</name>
<dbReference type="GO" id="GO:0000976">
    <property type="term" value="F:transcription cis-regulatory region binding"/>
    <property type="evidence" value="ECO:0007669"/>
    <property type="project" value="TreeGrafter"/>
</dbReference>
<evidence type="ECO:0000259" key="4">
    <source>
        <dbReference type="PROSITE" id="PS01124"/>
    </source>
</evidence>
<gene>
    <name evidence="5" type="ORF">BCV30_11505</name>
</gene>
<feature type="domain" description="HTH araC/xylS-type" evidence="4">
    <location>
        <begin position="159"/>
        <end position="256"/>
    </location>
</feature>
<dbReference type="GO" id="GO:0003700">
    <property type="term" value="F:DNA-binding transcription factor activity"/>
    <property type="evidence" value="ECO:0007669"/>
    <property type="project" value="InterPro"/>
</dbReference>
<accession>A0A2N7BQY7</accession>
<reference evidence="6" key="1">
    <citation type="submission" date="2016-07" db="EMBL/GenBank/DDBJ databases">
        <title>Nontailed viruses are major unrecognized killers of bacteria in the ocean.</title>
        <authorList>
            <person name="Kauffman K."/>
            <person name="Hussain F."/>
            <person name="Yang J."/>
            <person name="Arevalo P."/>
            <person name="Brown J."/>
            <person name="Cutler M."/>
            <person name="Kelly L."/>
            <person name="Polz M.F."/>
        </authorList>
    </citation>
    <scope>NUCLEOTIDE SEQUENCE [LARGE SCALE GENOMIC DNA]</scope>
    <source>
        <strain evidence="6">10N.286.55.C1</strain>
    </source>
</reference>
<dbReference type="GO" id="GO:0005829">
    <property type="term" value="C:cytosol"/>
    <property type="evidence" value="ECO:0007669"/>
    <property type="project" value="TreeGrafter"/>
</dbReference>